<organism evidence="1 2">
    <name type="scientific">Portunus trituberculatus</name>
    <name type="common">Swimming crab</name>
    <name type="synonym">Neptunus trituberculatus</name>
    <dbReference type="NCBI Taxonomy" id="210409"/>
    <lineage>
        <taxon>Eukaryota</taxon>
        <taxon>Metazoa</taxon>
        <taxon>Ecdysozoa</taxon>
        <taxon>Arthropoda</taxon>
        <taxon>Crustacea</taxon>
        <taxon>Multicrustacea</taxon>
        <taxon>Malacostraca</taxon>
        <taxon>Eumalacostraca</taxon>
        <taxon>Eucarida</taxon>
        <taxon>Decapoda</taxon>
        <taxon>Pleocyemata</taxon>
        <taxon>Brachyura</taxon>
        <taxon>Eubrachyura</taxon>
        <taxon>Portunoidea</taxon>
        <taxon>Portunidae</taxon>
        <taxon>Portuninae</taxon>
        <taxon>Portunus</taxon>
    </lineage>
</organism>
<comment type="caution">
    <text evidence="1">The sequence shown here is derived from an EMBL/GenBank/DDBJ whole genome shotgun (WGS) entry which is preliminary data.</text>
</comment>
<name>A0A5B7DVE5_PORTR</name>
<dbReference type="Proteomes" id="UP000324222">
    <property type="component" value="Unassembled WGS sequence"/>
</dbReference>
<proteinExistence type="predicted"/>
<dbReference type="AlphaFoldDB" id="A0A5B7DVE5"/>
<gene>
    <name evidence="1" type="ORF">E2C01_018400</name>
</gene>
<dbReference type="EMBL" id="VSRR010001443">
    <property type="protein sequence ID" value="MPC25295.1"/>
    <property type="molecule type" value="Genomic_DNA"/>
</dbReference>
<keyword evidence="2" id="KW-1185">Reference proteome</keyword>
<accession>A0A5B7DVE5</accession>
<evidence type="ECO:0000313" key="2">
    <source>
        <dbReference type="Proteomes" id="UP000324222"/>
    </source>
</evidence>
<reference evidence="1 2" key="1">
    <citation type="submission" date="2019-05" db="EMBL/GenBank/DDBJ databases">
        <title>Another draft genome of Portunus trituberculatus and its Hox gene families provides insights of decapod evolution.</title>
        <authorList>
            <person name="Jeong J.-H."/>
            <person name="Song I."/>
            <person name="Kim S."/>
            <person name="Choi T."/>
            <person name="Kim D."/>
            <person name="Ryu S."/>
            <person name="Kim W."/>
        </authorList>
    </citation>
    <scope>NUCLEOTIDE SEQUENCE [LARGE SCALE GENOMIC DNA]</scope>
    <source>
        <tissue evidence="1">Muscle</tissue>
    </source>
</reference>
<dbReference type="PANTHER" id="PTHR46704:SF1">
    <property type="entry name" value="TELOMERE LENGTH REGULATION PROTEIN TEL2 HOMOLOG"/>
    <property type="match status" value="1"/>
</dbReference>
<dbReference type="PANTHER" id="PTHR46704">
    <property type="entry name" value="CXC DOMAIN-CONTAINING PROTEIN-RELATED"/>
    <property type="match status" value="1"/>
</dbReference>
<evidence type="ECO:0000313" key="1">
    <source>
        <dbReference type="EMBL" id="MPC25295.1"/>
    </source>
</evidence>
<protein>
    <submittedName>
        <fullName evidence="1">Uncharacterized protein</fullName>
    </submittedName>
</protein>
<sequence>MNVIAWTVNPQSPKNDKGYVLITSTSSAQKIWSVASDWESLITHTRSVKSTALSLTVHRTTGSKEVCKLLNKCGHGLFNSDVRLLNNTWAQQVTEQSTRKIPPGFVKGRAMHVTIDNSDGKQQTLTGLHTTHHTNGTLFQNRLPFEDDNVSTGDYQPKEENLTLIDAESKERDYGTYKIGKKKEPPPVPEYEESKEHDLLNWCLKRDIAWVIVSALGDQLIAQEEESTIPPVGS</sequence>